<evidence type="ECO:0000313" key="2">
    <source>
        <dbReference type="Proteomes" id="UP000504606"/>
    </source>
</evidence>
<dbReference type="InterPro" id="IPR001846">
    <property type="entry name" value="VWF_type-D"/>
</dbReference>
<sequence length="4846" mass="539779">MFWDKDVDPSKRVALHAEADSESNQAELAFPDQYIKLHVTKLPNGFTSVLEWTEGDRITLSTEWALASQGGRVSARLTTPFHGYKLQTLAALYVLEDNSTDARVDLTWRDQMLSVSALGETLDGGLRATAHVTSSLAILRNVTLAVSHTDVKNGTTRDMQSRAALDYNGHRTAAEALLLATNIGVSGTASFVSPFELARSLAAKFALENDVYGDRGELEVSWAPERRAGAQFELMLGRNPHALLQVATPFEGYEISLAEFLYSTTSGSANVDLRAEFNRKAVSVALEGQRTDALLKGKAEMTTPFTEPMKMTAEHSTKTGKVRDVLRVTYASQNVVLVDVGGDIQFPKLVDVTGKVGFPGHSIETTILSQVDSVGLTTELSGKWNQDTVSLRVENSLQRKDDSTLSFDHKMTLKGSVLPRELMVVLHHRYKSDAFYITNVALPGGIFLSHSLTFDDKTHWENSITVKTPSKTGSIVNAHSKSFDDTELEHSMTATLNGKKATAGLSYTKYSAGYIKNLEAAITTPFSEPIKLKLDIPFEAKNTCRPRLVLNYKDKTISAVSLVRFNKDGAHFDLQFDAPFCPPVRVDADVDLQKTPKSTRMMVTWEGKEMEIEASGELGKLKSGFSVKMNRPDLGMDVFQVRGKYDLMAPIKAAELSIEIDGREWFVRGSGGALPDKFQGGFEYHLPISREWDAMRLEGDIDLTKPTKLAVVSFHRGESHLILSGSAVIDKKAPRLSLSLDSKLPGINSADFLAAYNRNGGNAHTVEVSYGQTEFDVKLVGNLVTNDLSGLANIELLSPIKGHERMSMNFDYDLQGKHQKVIFKATRNEWVVVFDGMSNLDENGEGEAMLQLNLPYEGLEELMASLKQELGKEKRSVNVVLTNNDKAVSLSGNVVTPEEGGVAISAALVTPFEGFQSIGGHLNVTSPQLQQKWASVSLHRNEFHFNASGQMNVQRLKSSGSITVTTPLDGYEGFESEFQYDVAGDIKSGRAEHRTVGGNINAIEFKSKASSPKSGQAHAEITLPSFGVPKIDVEGKFDCRGTSKFAEFEVLMNRAEKILSAKVEMEKNKLKAWFITPKDGFKDVFVSGSVTSENDKRVILIQVKNNNADSNLNIKANLQKFISDVTVDVSTPFEEWQTIQLVAKYDLMSLKKIALFRLTKNRENIFDTSAQALMELKSGEADIKLSTSFLDFSSLAYKGSYDFNEDYSAGVSREKDGVTQSLSGRMSIQEDGADVRVQTPFEGYEDVTLAGRYSGGEAKSAAISLETNGKKKSFEISISNKNQVAKINMKTPVKDFETVVIVLNYGGLMKKSKSYSVDLAIKANEKTFLRTGGILNLNWESKIHLDAVVDIPLIGGYFDDLSVDFVLLPGLPPRMVRLILKNRGDMTLEIKNDIFNTYNGGFTATSYLMYEQEERKGKLEFYPREILIRGSYAANDRIVFSGEFLFDSADNKINVEAKSPFENYEHVGLGWKHGKNYAQAWMKTPIQELEDLKAYGEFNIKEASNSSLKLSASRNDNVFDLDILIKYGYESGDSHIAVRTSLKNYEKCFLGVKYDVKSPRKSATVQMERNENIYSFSGDVLVAGLVGDAVVGVKTPHDGYKDVRIEGSYDFDKRGQKKITLVGDFEDKRCINARFSFTYGGSKSSIEIISETPLPFATFGVIGEYDYAAPTNTWNIKSSIKMAGVAAEVNSVIVKNKEGNLVVAYETQNEAKRVKVDWQLENGLKHKKAAFSVDTGKGRKIEAIASMYLDGFKNVETEVTITSLNSQTYSLTAQWNMARSNVIAGNIGLQWGPGKEIKLEGNLEIGESKKPVKLGLTMTSPFRNLENVRFSSVVTYENELVLTSELEWDPTKKIILNSMFSHSSLHTRSKVVFTTPFTPPLLFTLKQDQAGLLEALFQLGDDKYELKGNVAQYSIRHLEVEFTLTTPQPGLNFLKLSGTYNLDGGVKLAKASFTKEAETAAIYLSFKAEKKEHSAKFAVTALDGREWEVSGMLNRTKGVESNAVVQWNGHERVEAALTWIPTHLSFESKTPFKGFKALKAVYLLDLSTSSKKGQFNAQKENDEIDVNFNFDLSKSDVINFDIALKTPFTEYLSASGSYKENDGHHVVMHVKDKRKQTKVEGKLRYERKENQLDIHFESSKDDYKGVDIRAGYNLNGSNGNKHAHLVMRVGETSLKSKVEGGLKSDSVYASLKIDSSIPTIKTMDVGINLHKNPSGFLRGNLNYLRNDALYQIRGTGNYAPGNVRAQLGIEMPGKKIDNVFVITRYDKNSLNFVVGTQASKFEFEGVYDLTGPLYSVNATLKSPFIKVLEHLAVRTVVDTENLTAFFLGQWSPTEKAVAQAGVRANKLLVKLETPFKRWETVELSGQYTRNDLAVYDLESRANWNEFEIKLIGSLNSEPSDFGVKGHLEWNGNQKIDLDATVQVEGGENLNNIQCKFRLYTPFPQMSRMELDFALDMSNRGQLRSRLVLVTPFEMLPELRSTLVLRNDDYRQMSGLIEATALGREMIVGANISNDALQNVNLKLQVLIPFLEVPPITIEGSLNQREWRSVDSQIKVLLPKNTYHVGGHYHLEDLSLEAKCVLKTPVINTELSFGGNLDYENLDKVKVEAYFGSNNISMNYELKDTAITGSINLNIPAFKVRVASLELQAQYSPTIQAFVSYNCQQHSGSVSLSMDHKSDSVSTRVDLDLPDWIGPTRRTLQVSLKFPENSYSALITLESNVKHLLSVSLVNNRELLEVSGHTSGPILGEKNAEMKLQKNWEKLTVNLNDILLLDKNKNLGSITLKYKQTTHRMQYLMDESKGMGGSIEMESPLIKAQKMTVNGNFVQETNRVFAEIDCIIGAANHRGSLTLALGEDGKSTTTKLEVVSVGVLIFGLDADAFYDNINSKAEISVQLKESKHHMTIRHKRTLPLDSKLTVVTPFIGSKVFQAVLTTGADSILAYAGTGEDMKEHFVLLEAALNREKGQAHLNFKAPLVPFIRLLSMNGEFVVENARNIKLNLGVDFKSDYANLQVLSLFSLNATELLAKFNLQTPIEGLESLQASARIPLVLTKDMDVHVRATLPSGATYATHALFQNLADRLEMSVGAQCKKRKLGAAFTLVYGPVYALEAEVNTPFAPYNHYRLDLKGQKSLIDGNDIVNYVEWNEQRIELRYSMLAASRKFETSVQLTTPFVTYERYALSLMIENNNRKALSIKISHPQLKQDLIVEFDYTFNGMSNVNLIARVTADIHPSFESASLLFGNKLNAANKSYTGLLFARYNKEEVSFSAEGMLKPGLLMSEIQANVNAKQLYFQAKGGVIDELIEVSLQLETPFDVIRDAEIFLQATNKKLIGTEARIVHNTHEYLGVSIRRDEANISTFEIRNSWRPVSASYLFAVTPEVNLIAEVCWDMNAKDNSMIRYAMHASNWTDPRKEFTSTLQVPTRVMTLSGVLERSLTRREMGLEMSIEKDQVYGLSFAQDRDVSQDDSTTRVQSRGILRLPRRTLEVYRDVEVSSEDNQLKVKRDGTEFLWDASQDRDKKILLLMVRDSGSGEFRLHHAALEHDLVLRFKHSLHQVRAELEYSGQPEDLIILEGGYKDDGGHLLTSFMVRHDSSNVDVRVKVAGVNTPGKSTGLINVKYLDSRTGQDRVLEVRGEVQHTEPAFEAGIYTNENKIIVNGKLWSRGTGTYRGMSASVQMNQRDPLSIKANLNAIDDSPSINVDVQYGESRTYTLFAGMPNHREIKASAKHNLFGSQTIDGIFAMKLNTSKLFWTRASWRPGVLDELQTAVFQDYNDLLLASSAIYDGFTDFLREDVGNKWEIIYPKVISTLDVVIEYNNEEREAITKDFPNILSKLKEHFEHNDFFVKDIWNFFTSTASMASSGASCVTKHSMELLDAAYSAFKGFTSMVMDILYFDVSGIMDVIPVIKALGQNAMVHWNATLTDIAAVRNATHRWTREVLRSAHDTLASLEDAVADQMAAWDAFVEDVRRRVERAVVPALLTAQDVFLYVNYHVTQIQEHISAFVEAVKTHLLSMDEVRELLNLYSQYASWLEDFHIQDYFDRWLAELSDTAEWVVRDLRQTYSDYKAYFDALYDAAFGRYEALNKLPPVAYVRKLAGKVYQKALWAWRYYDVTKEIGEGLLWLLHQVELGLSDLVNHMDASASATPTLEPSSSLYLDKEKGLFEYTQSLPVHWHGFDRLPEFQELSPYRVAVEQTADISSLDKYRYYLLDALNEYRAGVKLSRFLPPYGATALLVGRHHFMTFDKQFYDFAGECSYLLTSDFVNSKFSAIVNYEISNRKVQKKSLTVLSDGHSIEITANHRVLVDGKKVETPVLVGDSATVTRDGDRVRVTSQHGLTVDCNLRYDVCALDITGWHFGRTGGLLGTYDNEPANDLALPTGELTGPDNLEGFADAWRVGRKQCRPANHVETAKHVDRGLAREAQELCASYFLDSDSSLAPCFPRVDPAPFRALCEADVKQQANSPARDRALCAPAAAYVEMCQRAGMELWVPQFCVRCDLPDGNVLAAGEVKVFKGTAPQSADVVFVAEQAACLRTVPVEELALKLDVALKRQGLTGNRFAVVAFGGNETETFRAPHTLSTEGQTWVTGRHLEKAFDGLSMSADEPSATAVQDAYDALWYAARLPFRAGVSKTLVLVACHECGGDASEHADSFSDAVEMLMDGDFSLHVLEPRAVRLRKAKMSKAKSGKAAAKAAVKEGRIFGADRQGVFTPRNVKSLQPSDQLKQVSMSKDLCSPLALETNGTVFNLDRVSNVALGDGPAIPVLNKRFLDVWSRRVASHAQPANCQRCDCVADQDGSGRAICQNCLSPALAQDLKEWDEMTGEEDYDAEVEVEMDFPEYSDEDTDITKI</sequence>
<dbReference type="Pfam" id="PF08742">
    <property type="entry name" value="C8"/>
    <property type="match status" value="1"/>
</dbReference>
<evidence type="ECO:0000313" key="3">
    <source>
        <dbReference type="RefSeq" id="XP_052130121.1"/>
    </source>
</evidence>
<dbReference type="RefSeq" id="XP_052130121.1">
    <property type="nucleotide sequence ID" value="XM_052274161.1"/>
</dbReference>
<proteinExistence type="predicted"/>
<feature type="domain" description="VWFD" evidence="1">
    <location>
        <begin position="4228"/>
        <end position="4400"/>
    </location>
</feature>
<accession>A0A9C6XTN8</accession>
<dbReference type="SMART" id="SM00832">
    <property type="entry name" value="C8"/>
    <property type="match status" value="1"/>
</dbReference>
<organism evidence="2 3">
    <name type="scientific">Frankliniella occidentalis</name>
    <name type="common">Western flower thrips</name>
    <name type="synonym">Euthrips occidentalis</name>
    <dbReference type="NCBI Taxonomy" id="133901"/>
    <lineage>
        <taxon>Eukaryota</taxon>
        <taxon>Metazoa</taxon>
        <taxon>Ecdysozoa</taxon>
        <taxon>Arthropoda</taxon>
        <taxon>Hexapoda</taxon>
        <taxon>Insecta</taxon>
        <taxon>Pterygota</taxon>
        <taxon>Neoptera</taxon>
        <taxon>Paraneoptera</taxon>
        <taxon>Thysanoptera</taxon>
        <taxon>Terebrantia</taxon>
        <taxon>Thripoidea</taxon>
        <taxon>Thripidae</taxon>
        <taxon>Frankliniella</taxon>
    </lineage>
</organism>
<dbReference type="InterPro" id="IPR014853">
    <property type="entry name" value="VWF/SSPO/ZAN-like_Cys-rich_dom"/>
</dbReference>
<dbReference type="PANTHER" id="PTHR37860">
    <property type="entry name" value="AGAP008810-PA"/>
    <property type="match status" value="1"/>
</dbReference>
<dbReference type="SUPFAM" id="SSF56935">
    <property type="entry name" value="Porins"/>
    <property type="match status" value="1"/>
</dbReference>
<protein>
    <submittedName>
        <fullName evidence="3">Uncharacterized protein LOC113204745</fullName>
    </submittedName>
</protein>
<dbReference type="OrthoDB" id="6484170at2759"/>
<dbReference type="SMART" id="SM00216">
    <property type="entry name" value="VWD"/>
    <property type="match status" value="1"/>
</dbReference>
<dbReference type="KEGG" id="foc:113204745"/>
<dbReference type="PROSITE" id="PS51233">
    <property type="entry name" value="VWFD"/>
    <property type="match status" value="1"/>
</dbReference>
<evidence type="ECO:0000259" key="1">
    <source>
        <dbReference type="PROSITE" id="PS51233"/>
    </source>
</evidence>
<keyword evidence="2" id="KW-1185">Reference proteome</keyword>
<dbReference type="PANTHER" id="PTHR37860:SF1">
    <property type="match status" value="1"/>
</dbReference>
<gene>
    <name evidence="3" type="primary">LOC113204745</name>
</gene>
<dbReference type="Proteomes" id="UP000504606">
    <property type="component" value="Unplaced"/>
</dbReference>
<reference evidence="3" key="1">
    <citation type="submission" date="2025-08" db="UniProtKB">
        <authorList>
            <consortium name="RefSeq"/>
        </authorList>
    </citation>
    <scope>IDENTIFICATION</scope>
    <source>
        <tissue evidence="3">Whole organism</tissue>
    </source>
</reference>
<dbReference type="Pfam" id="PF00094">
    <property type="entry name" value="VWD"/>
    <property type="match status" value="1"/>
</dbReference>
<name>A0A9C6XTN8_FRAOC</name>
<dbReference type="GeneID" id="113204745"/>